<keyword evidence="5 12" id="KW-0812">Transmembrane</keyword>
<evidence type="ECO:0000256" key="7">
    <source>
        <dbReference type="ARBA" id="ARBA00023053"/>
    </source>
</evidence>
<dbReference type="GO" id="GO:0005886">
    <property type="term" value="C:plasma membrane"/>
    <property type="evidence" value="ECO:0007669"/>
    <property type="project" value="TreeGrafter"/>
</dbReference>
<evidence type="ECO:0000256" key="8">
    <source>
        <dbReference type="ARBA" id="ARBA00023065"/>
    </source>
</evidence>
<dbReference type="Gene3D" id="2.60.470.10">
    <property type="entry name" value="Acid-sensing ion channels like domains"/>
    <property type="match status" value="1"/>
</dbReference>
<keyword evidence="10 12" id="KW-0739">Sodium transport</keyword>
<gene>
    <name evidence="14" type="ORF">Zmor_000249</name>
</gene>
<dbReference type="EMBL" id="JALNTZ010000001">
    <property type="protein sequence ID" value="KAJ3664700.1"/>
    <property type="molecule type" value="Genomic_DNA"/>
</dbReference>
<keyword evidence="3 12" id="KW-0813">Transport</keyword>
<keyword evidence="9 13" id="KW-0472">Membrane</keyword>
<feature type="transmembrane region" description="Helical" evidence="13">
    <location>
        <begin position="59"/>
        <end position="80"/>
    </location>
</feature>
<keyword evidence="6 13" id="KW-1133">Transmembrane helix</keyword>
<reference evidence="14" key="1">
    <citation type="journal article" date="2023" name="G3 (Bethesda)">
        <title>Whole genome assemblies of Zophobas morio and Tenebrio molitor.</title>
        <authorList>
            <person name="Kaur S."/>
            <person name="Stinson S.A."/>
            <person name="diCenzo G.C."/>
        </authorList>
    </citation>
    <scope>NUCLEOTIDE SEQUENCE</scope>
    <source>
        <strain evidence="14">QUZm001</strain>
    </source>
</reference>
<keyword evidence="15" id="KW-1185">Reference proteome</keyword>
<evidence type="ECO:0000256" key="10">
    <source>
        <dbReference type="ARBA" id="ARBA00023201"/>
    </source>
</evidence>
<evidence type="ECO:0000256" key="11">
    <source>
        <dbReference type="ARBA" id="ARBA00023303"/>
    </source>
</evidence>
<organism evidence="14 15">
    <name type="scientific">Zophobas morio</name>
    <dbReference type="NCBI Taxonomy" id="2755281"/>
    <lineage>
        <taxon>Eukaryota</taxon>
        <taxon>Metazoa</taxon>
        <taxon>Ecdysozoa</taxon>
        <taxon>Arthropoda</taxon>
        <taxon>Hexapoda</taxon>
        <taxon>Insecta</taxon>
        <taxon>Pterygota</taxon>
        <taxon>Neoptera</taxon>
        <taxon>Endopterygota</taxon>
        <taxon>Coleoptera</taxon>
        <taxon>Polyphaga</taxon>
        <taxon>Cucujiformia</taxon>
        <taxon>Tenebrionidae</taxon>
        <taxon>Zophobas</taxon>
    </lineage>
</organism>
<feature type="transmembrane region" description="Helical" evidence="13">
    <location>
        <begin position="479"/>
        <end position="507"/>
    </location>
</feature>
<name>A0AA38MNE7_9CUCU</name>
<sequence>MTDKIEPVSPKEADKKSAKTNNTNYKTVISGNISEFAESTSIHGIKYFAGEDRTLFQRVFWLIVLCFSIYTCVMLIKLTWQKWDENPIFISFRQTPVNIWEIPFPAVTVCSMYTMNRESNFNFSYCLEGQGKLNWETGNASSFCDQRISDSGYITEYEYANFSDGSKWAEFLVQTSPRKKQVFSGCNWDDKDCEIFSPLVTPWGVCYSFNMLSNDEIFTTNAHQSITHENHYNISNWNIETNYPKTDQAVYPFRSTSAEAFLNFLLKNNFSRVACNSQNYYQIILHHPAELPEDDIEAITVQDNQIHEIVIQPEITFTSDDLKSYSPQRRKCFYAHERKLHFFKIYTLVNCRMECLANYTLKMCGCVPYYLPHNKTTILCAISNYDNIQCSRTAKGSIYDWPKHECSKIMFLEKMGNFESGIWSNQSRASCNCLPSCNTISYNSKFTSKKADANMIAVSFKKTEFIALERQELFGDINFWASCGGLLGLFTGFSVISLAEIIYYFCLKLLHNLGKLMF</sequence>
<evidence type="ECO:0000256" key="6">
    <source>
        <dbReference type="ARBA" id="ARBA00022989"/>
    </source>
</evidence>
<accession>A0AA38MNE7</accession>
<evidence type="ECO:0008006" key="16">
    <source>
        <dbReference type="Google" id="ProtNLM"/>
    </source>
</evidence>
<evidence type="ECO:0000256" key="5">
    <source>
        <dbReference type="ARBA" id="ARBA00022692"/>
    </source>
</evidence>
<evidence type="ECO:0000256" key="9">
    <source>
        <dbReference type="ARBA" id="ARBA00023136"/>
    </source>
</evidence>
<evidence type="ECO:0000313" key="14">
    <source>
        <dbReference type="EMBL" id="KAJ3664700.1"/>
    </source>
</evidence>
<protein>
    <recommendedName>
        <fullName evidence="16">Sodium channel protein Nach</fullName>
    </recommendedName>
</protein>
<evidence type="ECO:0000256" key="3">
    <source>
        <dbReference type="ARBA" id="ARBA00022448"/>
    </source>
</evidence>
<comment type="caution">
    <text evidence="14">The sequence shown here is derived from an EMBL/GenBank/DDBJ whole genome shotgun (WGS) entry which is preliminary data.</text>
</comment>
<keyword evidence="4 12" id="KW-0894">Sodium channel</keyword>
<evidence type="ECO:0000313" key="15">
    <source>
        <dbReference type="Proteomes" id="UP001168821"/>
    </source>
</evidence>
<keyword evidence="7" id="KW-0915">Sodium</keyword>
<evidence type="ECO:0000256" key="2">
    <source>
        <dbReference type="ARBA" id="ARBA00007193"/>
    </source>
</evidence>
<evidence type="ECO:0000256" key="4">
    <source>
        <dbReference type="ARBA" id="ARBA00022461"/>
    </source>
</evidence>
<dbReference type="InterPro" id="IPR001873">
    <property type="entry name" value="ENaC"/>
</dbReference>
<dbReference type="Gene3D" id="1.10.287.770">
    <property type="entry name" value="YojJ-like"/>
    <property type="match status" value="1"/>
</dbReference>
<keyword evidence="8 12" id="KW-0406">Ion transport</keyword>
<dbReference type="PRINTS" id="PR01078">
    <property type="entry name" value="AMINACHANNEL"/>
</dbReference>
<evidence type="ECO:0000256" key="12">
    <source>
        <dbReference type="RuleBase" id="RU000679"/>
    </source>
</evidence>
<keyword evidence="11 12" id="KW-0407">Ion channel</keyword>
<dbReference type="GO" id="GO:0015280">
    <property type="term" value="F:ligand-gated sodium channel activity"/>
    <property type="evidence" value="ECO:0007669"/>
    <property type="project" value="TreeGrafter"/>
</dbReference>
<evidence type="ECO:0000256" key="13">
    <source>
        <dbReference type="SAM" id="Phobius"/>
    </source>
</evidence>
<comment type="similarity">
    <text evidence="2 12">Belongs to the amiloride-sensitive sodium channel (TC 1.A.6) family.</text>
</comment>
<dbReference type="AlphaFoldDB" id="A0AA38MNE7"/>
<dbReference type="PANTHER" id="PTHR11690:SF288">
    <property type="entry name" value="AMILORIDE-SENSITIVE NA+ CHANNEL-RELATED"/>
    <property type="match status" value="1"/>
</dbReference>
<proteinExistence type="inferred from homology"/>
<comment type="subcellular location">
    <subcellularLocation>
        <location evidence="1">Membrane</location>
        <topology evidence="1">Multi-pass membrane protein</topology>
    </subcellularLocation>
</comment>
<evidence type="ECO:0000256" key="1">
    <source>
        <dbReference type="ARBA" id="ARBA00004141"/>
    </source>
</evidence>
<dbReference type="Pfam" id="PF00858">
    <property type="entry name" value="ASC"/>
    <property type="match status" value="1"/>
</dbReference>
<dbReference type="PANTHER" id="PTHR11690">
    <property type="entry name" value="AMILORIDE-SENSITIVE SODIUM CHANNEL-RELATED"/>
    <property type="match status" value="1"/>
</dbReference>
<dbReference type="Proteomes" id="UP001168821">
    <property type="component" value="Unassembled WGS sequence"/>
</dbReference>